<evidence type="ECO:0000259" key="2">
    <source>
        <dbReference type="Pfam" id="PF21043"/>
    </source>
</evidence>
<evidence type="ECO:0000313" key="3">
    <source>
        <dbReference type="EMBL" id="RDI54568.1"/>
    </source>
</evidence>
<accession>A0A370HCA6</accession>
<sequence length="381" mass="42641">MRSDAVIPWVTIETLAPDSMSVASVGEAPRDFAGWQRVLQRLLGKIPAVYDSLSTARIAEAMRAVRDRAEEVDLRIPTRSGAHLLKIQPVFGPAGDVHAVRLWLGPASAQVPEPRAAVGAIWDLSTQTLQQPSGITQLSGIAAEEYVPRMSIAELFHRMSAFDRHAEVLDLLYAPAPGSKMQFDVAIPHGSGRPGQWRVTIRGRDDVRTRGAWWLIEDVSTEELPASWSTLERVGLREAHRRAGTHLAVVQLEHTSISHWLTDPAPWIRWDYLFRPTDVFHPDDRNRLVELGDRLRSGDTAGVTVRALNYGGGYTPTSLLLYPYPGYSSRQLAIAQLVRVADDVPMLEHRQVVEPRLRGPIGYDDQLRHWLADRMKRTPAY</sequence>
<comment type="caution">
    <text evidence="3">The sequence shown here is derived from an EMBL/GenBank/DDBJ whole genome shotgun (WGS) entry which is preliminary data.</text>
</comment>
<proteinExistence type="predicted"/>
<dbReference type="EMBL" id="QQAZ01000002">
    <property type="protein sequence ID" value="RDI54568.1"/>
    <property type="molecule type" value="Genomic_DNA"/>
</dbReference>
<protein>
    <submittedName>
        <fullName evidence="3">Uncharacterized protein</fullName>
    </submittedName>
</protein>
<dbReference type="Pfam" id="PF21043">
    <property type="entry name" value="Rv3651-like_C"/>
    <property type="match status" value="1"/>
</dbReference>
<evidence type="ECO:0000313" key="4">
    <source>
        <dbReference type="Proteomes" id="UP000255355"/>
    </source>
</evidence>
<keyword evidence="4" id="KW-1185">Reference proteome</keyword>
<organism evidence="3 4">
    <name type="scientific">Nocardia mexicana</name>
    <dbReference type="NCBI Taxonomy" id="279262"/>
    <lineage>
        <taxon>Bacteria</taxon>
        <taxon>Bacillati</taxon>
        <taxon>Actinomycetota</taxon>
        <taxon>Actinomycetes</taxon>
        <taxon>Mycobacteriales</taxon>
        <taxon>Nocardiaceae</taxon>
        <taxon>Nocardia</taxon>
    </lineage>
</organism>
<evidence type="ECO:0000259" key="1">
    <source>
        <dbReference type="Pfam" id="PF18007"/>
    </source>
</evidence>
<dbReference type="InterPro" id="IPR048578">
    <property type="entry name" value="Rv3651-like_C"/>
</dbReference>
<dbReference type="STRING" id="1210089.GCA_001613165_03914"/>
<feature type="domain" description="Rv3651-like N-terminal" evidence="1">
    <location>
        <begin position="9"/>
        <end position="113"/>
    </location>
</feature>
<reference evidence="3 4" key="1">
    <citation type="submission" date="2018-07" db="EMBL/GenBank/DDBJ databases">
        <title>Genomic Encyclopedia of Type Strains, Phase IV (KMG-IV): sequencing the most valuable type-strain genomes for metagenomic binning, comparative biology and taxonomic classification.</title>
        <authorList>
            <person name="Goeker M."/>
        </authorList>
    </citation>
    <scope>NUCLEOTIDE SEQUENCE [LARGE SCALE GENOMIC DNA]</scope>
    <source>
        <strain evidence="3 4">DSM 44952</strain>
    </source>
</reference>
<feature type="domain" description="Rv3651-like C-terminal" evidence="2">
    <location>
        <begin position="240"/>
        <end position="317"/>
    </location>
</feature>
<name>A0A370HCA6_9NOCA</name>
<dbReference type="Pfam" id="PF18007">
    <property type="entry name" value="Rv3651-like_N"/>
    <property type="match status" value="1"/>
</dbReference>
<dbReference type="InterPro" id="IPR041458">
    <property type="entry name" value="Rv3651-like_N"/>
</dbReference>
<dbReference type="Proteomes" id="UP000255355">
    <property type="component" value="Unassembled WGS sequence"/>
</dbReference>
<gene>
    <name evidence="3" type="ORF">DFR68_102696</name>
</gene>
<dbReference type="AlphaFoldDB" id="A0A370HCA6"/>